<keyword evidence="5" id="KW-1185">Reference proteome</keyword>
<evidence type="ECO:0000256" key="2">
    <source>
        <dbReference type="ARBA" id="ARBA00022833"/>
    </source>
</evidence>
<reference evidence="4 5" key="1">
    <citation type="submission" date="2019-08" db="EMBL/GenBank/DDBJ databases">
        <title>Highly reduced genomes of protist endosymbionts show evolutionary convergence.</title>
        <authorList>
            <person name="George E."/>
            <person name="Husnik F."/>
            <person name="Tashyreva D."/>
            <person name="Prokopchuk G."/>
            <person name="Horak A."/>
            <person name="Kwong W.K."/>
            <person name="Lukes J."/>
            <person name="Keeling P.J."/>
        </authorList>
    </citation>
    <scope>NUCLEOTIDE SEQUENCE [LARGE SCALE GENOMIC DNA]</scope>
    <source>
        <strain evidence="4">1621</strain>
    </source>
</reference>
<keyword evidence="2" id="KW-0862">Zinc</keyword>
<dbReference type="InterPro" id="IPR002125">
    <property type="entry name" value="CMP_dCMP_dom"/>
</dbReference>
<dbReference type="InterPro" id="IPR016193">
    <property type="entry name" value="Cytidine_deaminase-like"/>
</dbReference>
<proteinExistence type="predicted"/>
<evidence type="ECO:0000256" key="1">
    <source>
        <dbReference type="ARBA" id="ARBA00022723"/>
    </source>
</evidence>
<dbReference type="GO" id="GO:0008270">
    <property type="term" value="F:zinc ion binding"/>
    <property type="evidence" value="ECO:0007669"/>
    <property type="project" value="InterPro"/>
</dbReference>
<dbReference type="Pfam" id="PF00383">
    <property type="entry name" value="dCMP_cyt_deam_1"/>
    <property type="match status" value="1"/>
</dbReference>
<keyword evidence="1" id="KW-0479">Metal-binding</keyword>
<gene>
    <name evidence="4" type="ORF">FZC37_01465</name>
</gene>
<sequence length="144" mass="16276">MKAALKEARRAFVLNEVPVGAVIVNEGSIISKAHNEVEKRGSCFAHAEVLAIMKANKIMNSKYLRQCDLYVTLEPCCMCVSLISSSRIRKVIYGACDEKYGALNYGVEFFFRAQAAYHRPNDLFGGIFEKDSRALLKKFFQLKR</sequence>
<accession>A0A5C0UJT5</accession>
<evidence type="ECO:0000313" key="4">
    <source>
        <dbReference type="EMBL" id="QEK39881.1"/>
    </source>
</evidence>
<dbReference type="AlphaFoldDB" id="A0A5C0UJT5"/>
<protein>
    <submittedName>
        <fullName evidence="4">Nucleoside deaminase</fullName>
    </submittedName>
</protein>
<evidence type="ECO:0000313" key="5">
    <source>
        <dbReference type="Proteomes" id="UP000323844"/>
    </source>
</evidence>
<dbReference type="Proteomes" id="UP000323844">
    <property type="component" value="Chromosome"/>
</dbReference>
<dbReference type="SUPFAM" id="SSF53927">
    <property type="entry name" value="Cytidine deaminase-like"/>
    <property type="match status" value="1"/>
</dbReference>
<dbReference type="PROSITE" id="PS51747">
    <property type="entry name" value="CYT_DCMP_DEAMINASES_2"/>
    <property type="match status" value="1"/>
</dbReference>
<dbReference type="CDD" id="cd01285">
    <property type="entry name" value="nucleoside_deaminase"/>
    <property type="match status" value="1"/>
</dbReference>
<dbReference type="PANTHER" id="PTHR11079:SF179">
    <property type="entry name" value="TRNA(ADENINE(34)) DEAMINASE, CHLOROPLASTIC"/>
    <property type="match status" value="1"/>
</dbReference>
<dbReference type="EMBL" id="CP043312">
    <property type="protein sequence ID" value="QEK39881.1"/>
    <property type="molecule type" value="Genomic_DNA"/>
</dbReference>
<dbReference type="PROSITE" id="PS00903">
    <property type="entry name" value="CYT_DCMP_DEAMINASES_1"/>
    <property type="match status" value="1"/>
</dbReference>
<dbReference type="OrthoDB" id="9802676at2"/>
<dbReference type="GO" id="GO:0052717">
    <property type="term" value="F:tRNA-specific adenosine-34 deaminase activity"/>
    <property type="evidence" value="ECO:0007669"/>
    <property type="project" value="UniProtKB-EC"/>
</dbReference>
<name>A0A5C0UJT5_9RICK</name>
<feature type="domain" description="CMP/dCMP-type deaminase" evidence="3">
    <location>
        <begin position="1"/>
        <end position="108"/>
    </location>
</feature>
<dbReference type="GO" id="GO:0002100">
    <property type="term" value="P:tRNA wobble adenosine to inosine editing"/>
    <property type="evidence" value="ECO:0007669"/>
    <property type="project" value="InterPro"/>
</dbReference>
<evidence type="ECO:0000259" key="3">
    <source>
        <dbReference type="PROSITE" id="PS51747"/>
    </source>
</evidence>
<dbReference type="KEGG" id="snay:FZC37_01465"/>
<dbReference type="PANTHER" id="PTHR11079">
    <property type="entry name" value="CYTOSINE DEAMINASE FAMILY MEMBER"/>
    <property type="match status" value="1"/>
</dbReference>
<organism evidence="4 5">
    <name type="scientific">Candidatus Sneabacter namystus</name>
    <dbReference type="NCBI Taxonomy" id="2601646"/>
    <lineage>
        <taxon>Bacteria</taxon>
        <taxon>Pseudomonadati</taxon>
        <taxon>Pseudomonadota</taxon>
        <taxon>Alphaproteobacteria</taxon>
        <taxon>Rickettsiales</taxon>
        <taxon>Rickettsiaceae</taxon>
        <taxon>Rickettsieae</taxon>
        <taxon>Candidatus Sneabacter</taxon>
    </lineage>
</organism>
<dbReference type="InterPro" id="IPR016192">
    <property type="entry name" value="APOBEC/CMP_deaminase_Zn-bd"/>
</dbReference>
<dbReference type="Gene3D" id="3.40.140.10">
    <property type="entry name" value="Cytidine Deaminase, domain 2"/>
    <property type="match status" value="1"/>
</dbReference>